<organism evidence="1 2">
    <name type="scientific">Sphagnum jensenii</name>
    <dbReference type="NCBI Taxonomy" id="128206"/>
    <lineage>
        <taxon>Eukaryota</taxon>
        <taxon>Viridiplantae</taxon>
        <taxon>Streptophyta</taxon>
        <taxon>Embryophyta</taxon>
        <taxon>Bryophyta</taxon>
        <taxon>Sphagnophytina</taxon>
        <taxon>Sphagnopsida</taxon>
        <taxon>Sphagnales</taxon>
        <taxon>Sphagnaceae</taxon>
        <taxon>Sphagnum</taxon>
    </lineage>
</organism>
<evidence type="ECO:0000313" key="2">
    <source>
        <dbReference type="Proteomes" id="UP001497444"/>
    </source>
</evidence>
<comment type="caution">
    <text evidence="1">The sequence shown here is derived from an EMBL/GenBank/DDBJ whole genome shotgun (WGS) entry which is preliminary data.</text>
</comment>
<accession>A0ABP0VJG5</accession>
<proteinExistence type="predicted"/>
<dbReference type="Proteomes" id="UP001497444">
    <property type="component" value="Unassembled WGS sequence"/>
</dbReference>
<evidence type="ECO:0000313" key="1">
    <source>
        <dbReference type="EMBL" id="CAK9253215.1"/>
    </source>
</evidence>
<protein>
    <submittedName>
        <fullName evidence="1">Uncharacterized protein</fullName>
    </submittedName>
</protein>
<dbReference type="EMBL" id="CAXAQS010000797">
    <property type="protein sequence ID" value="CAK9253215.1"/>
    <property type="molecule type" value="Genomic_DNA"/>
</dbReference>
<gene>
    <name evidence="1" type="ORF">CSSPJE1EN1_LOCUS28593</name>
</gene>
<name>A0ABP0VJG5_9BRYO</name>
<keyword evidence="2" id="KW-1185">Reference proteome</keyword>
<reference evidence="1" key="1">
    <citation type="submission" date="2024-02" db="EMBL/GenBank/DDBJ databases">
        <authorList>
            <consortium name="ELIXIR-Norway"/>
            <consortium name="Elixir Norway"/>
        </authorList>
    </citation>
    <scope>NUCLEOTIDE SEQUENCE</scope>
</reference>
<sequence>MVGDKDVKHVLRYWATTIVYHASDSAGFLHLASYGSSSAVPVNDAPDILTAIIPSVVFSAYEAVHAAYF</sequence>